<sequence length="245" mass="27615">MATRTSQIGYDTNSKDVERMKARVFVAGLGHNVSRDQIIELFACYGHITGATLFKGYAFIQYSNSTEADLATMALNGYTWNKSMLEVKCAFDPAKASDLMPTKRPKRDSGPPEKRLKIDRNNQQQHQQEPAAVAPSKPNNFTPVTEQPQANNTQIPSQQLLRTDIIPDMFICGGCQLYTNSFETFVAHRQEPCSSTKSQKSEGEPEVFRCFTCSNAFNTSWELLYHLRVSHEITMYKNLKDKVAA</sequence>
<dbReference type="Proteomes" id="UP000887579">
    <property type="component" value="Unplaced"/>
</dbReference>
<name>A0AC34FSZ2_9BILA</name>
<evidence type="ECO:0000313" key="2">
    <source>
        <dbReference type="WBParaSite" id="ES5_v2.g20266.t1"/>
    </source>
</evidence>
<organism evidence="1 2">
    <name type="scientific">Panagrolaimus sp. ES5</name>
    <dbReference type="NCBI Taxonomy" id="591445"/>
    <lineage>
        <taxon>Eukaryota</taxon>
        <taxon>Metazoa</taxon>
        <taxon>Ecdysozoa</taxon>
        <taxon>Nematoda</taxon>
        <taxon>Chromadorea</taxon>
        <taxon>Rhabditida</taxon>
        <taxon>Tylenchina</taxon>
        <taxon>Panagrolaimomorpha</taxon>
        <taxon>Panagrolaimoidea</taxon>
        <taxon>Panagrolaimidae</taxon>
        <taxon>Panagrolaimus</taxon>
    </lineage>
</organism>
<reference evidence="2" key="1">
    <citation type="submission" date="2022-11" db="UniProtKB">
        <authorList>
            <consortium name="WormBaseParasite"/>
        </authorList>
    </citation>
    <scope>IDENTIFICATION</scope>
</reference>
<evidence type="ECO:0000313" key="1">
    <source>
        <dbReference type="Proteomes" id="UP000887579"/>
    </source>
</evidence>
<accession>A0AC34FSZ2</accession>
<dbReference type="WBParaSite" id="ES5_v2.g20266.t1">
    <property type="protein sequence ID" value="ES5_v2.g20266.t1"/>
    <property type="gene ID" value="ES5_v2.g20266"/>
</dbReference>
<protein>
    <submittedName>
        <fullName evidence="2">RRM domain-containing protein</fullName>
    </submittedName>
</protein>
<proteinExistence type="predicted"/>